<feature type="region of interest" description="Disordered" evidence="1">
    <location>
        <begin position="1295"/>
        <end position="1331"/>
    </location>
</feature>
<feature type="compositionally biased region" description="Low complexity" evidence="1">
    <location>
        <begin position="1398"/>
        <end position="1417"/>
    </location>
</feature>
<feature type="region of interest" description="Disordered" evidence="1">
    <location>
        <begin position="1451"/>
        <end position="1470"/>
    </location>
</feature>
<feature type="region of interest" description="Disordered" evidence="1">
    <location>
        <begin position="1479"/>
        <end position="1505"/>
    </location>
</feature>
<dbReference type="InterPro" id="IPR049395">
    <property type="entry name" value="ECT2_PH"/>
</dbReference>
<feature type="compositionally biased region" description="Polar residues" evidence="1">
    <location>
        <begin position="278"/>
        <end position="291"/>
    </location>
</feature>
<feature type="compositionally biased region" description="Polar residues" evidence="1">
    <location>
        <begin position="1547"/>
        <end position="1567"/>
    </location>
</feature>
<feature type="region of interest" description="Disordered" evidence="1">
    <location>
        <begin position="847"/>
        <end position="896"/>
    </location>
</feature>
<feature type="compositionally biased region" description="Polar residues" evidence="1">
    <location>
        <begin position="848"/>
        <end position="882"/>
    </location>
</feature>
<dbReference type="Gene3D" id="3.40.50.10190">
    <property type="entry name" value="BRCT domain"/>
    <property type="match status" value="1"/>
</dbReference>
<dbReference type="GO" id="GO:0005085">
    <property type="term" value="F:guanyl-nucleotide exchange factor activity"/>
    <property type="evidence" value="ECO:0007669"/>
    <property type="project" value="InterPro"/>
</dbReference>
<dbReference type="CDD" id="cd00160">
    <property type="entry name" value="RhoGEF"/>
    <property type="match status" value="1"/>
</dbReference>
<feature type="region of interest" description="Disordered" evidence="1">
    <location>
        <begin position="252"/>
        <end position="371"/>
    </location>
</feature>
<protein>
    <recommendedName>
        <fullName evidence="6">Protein ECT2</fullName>
    </recommendedName>
</protein>
<feature type="region of interest" description="Disordered" evidence="1">
    <location>
        <begin position="1547"/>
        <end position="1590"/>
    </location>
</feature>
<dbReference type="PANTHER" id="PTHR16777">
    <property type="entry name" value="PROTEIN ECT2"/>
    <property type="match status" value="1"/>
</dbReference>
<feature type="compositionally biased region" description="Low complexity" evidence="1">
    <location>
        <begin position="883"/>
        <end position="896"/>
    </location>
</feature>
<dbReference type="GO" id="GO:0005096">
    <property type="term" value="F:GTPase activator activity"/>
    <property type="evidence" value="ECO:0007669"/>
    <property type="project" value="InterPro"/>
</dbReference>
<organism evidence="4 5">
    <name type="scientific">Calicophoron daubneyi</name>
    <name type="common">Rumen fluke</name>
    <name type="synonym">Paramphistomum daubneyi</name>
    <dbReference type="NCBI Taxonomy" id="300641"/>
    <lineage>
        <taxon>Eukaryota</taxon>
        <taxon>Metazoa</taxon>
        <taxon>Spiralia</taxon>
        <taxon>Lophotrochozoa</taxon>
        <taxon>Platyhelminthes</taxon>
        <taxon>Trematoda</taxon>
        <taxon>Digenea</taxon>
        <taxon>Plagiorchiida</taxon>
        <taxon>Pronocephalata</taxon>
        <taxon>Paramphistomoidea</taxon>
        <taxon>Paramphistomidae</taxon>
        <taxon>Calicophoron</taxon>
    </lineage>
</organism>
<dbReference type="PROSITE" id="PS50172">
    <property type="entry name" value="BRCT"/>
    <property type="match status" value="1"/>
</dbReference>
<dbReference type="GO" id="GO:0005634">
    <property type="term" value="C:nucleus"/>
    <property type="evidence" value="ECO:0007669"/>
    <property type="project" value="InterPro"/>
</dbReference>
<dbReference type="InterPro" id="IPR035899">
    <property type="entry name" value="DBL_dom_sf"/>
</dbReference>
<dbReference type="InterPro" id="IPR036420">
    <property type="entry name" value="BRCT_dom_sf"/>
</dbReference>
<dbReference type="SMART" id="SM00325">
    <property type="entry name" value="RhoGEF"/>
    <property type="match status" value="1"/>
</dbReference>
<feature type="compositionally biased region" description="Polar residues" evidence="1">
    <location>
        <begin position="1486"/>
        <end position="1496"/>
    </location>
</feature>
<name>A0AAV2TDJ3_CALDB</name>
<dbReference type="GO" id="GO:2000431">
    <property type="term" value="P:regulation of cytokinesis, actomyosin contractile ring assembly"/>
    <property type="evidence" value="ECO:0007669"/>
    <property type="project" value="InterPro"/>
</dbReference>
<evidence type="ECO:0000259" key="3">
    <source>
        <dbReference type="PROSITE" id="PS50172"/>
    </source>
</evidence>
<dbReference type="Gene3D" id="1.20.900.10">
    <property type="entry name" value="Dbl homology (DH) domain"/>
    <property type="match status" value="1"/>
</dbReference>
<dbReference type="EMBL" id="CAXLJL010000201">
    <property type="protein sequence ID" value="CAL5134493.1"/>
    <property type="molecule type" value="Genomic_DNA"/>
</dbReference>
<sequence>MTTQRTTSEKAFCFEAPNSQKGDSMLNADVDSVDAPEARFFQGTSIAFVGFASDSEELLKMCNLVLEHGGTVTSDLHDKRLTHVVVADLWPDHRNTLDELKSLIVCEASSADSPNLSVDPSVYADQNTNLQSPSMGTHQISMVTKTYRVPVVRPEWFSASLQLGSLAQVEPYLYFAGQSESSKWFPKLSASPIPLPPLAKPVTISPVLKEHAISMDISRVNEVSASPSVCNFDSLSLKDELIRENELSPVQESYLEDEIPMPSSGGTISEDSEKKNHTSQSSTHVLNSSKQLWEKVLGRRSGGNSSSPVECCSPLHPTSTERCSFSFVTSPSRRNGSRGFISPPGDRRNSSDLYSHSHRGKTSGCGSVSGASSHDSLLTQLADPLNFPSNRERRLCQLAFSRNKVREADGRELDSSCCTHTVDVGMCHSSVSFNSDVLLDTTSNSEYNTSSSGMNRGSHGVSSLIRSLRDTGTVVEDVTAHEPAIKSTVNQPLGGSTQSTPASGKRKSTSRISLLHSTARKSRTPVTDLTESSPTNVSSASAQLTGDPSTPIRVRLEKRQHRVFEFFVTEHNYLDILRYLYRVAYPQVLTEDQSGGPILPRQEADYVFGKLGPILDLHERMQPQLDQLESNWSSFDSRLGDVLRLDLLEEMDKAYGNYMQFYSPPHLHHLGEQYPRFLTFMRQVERRKESGRQSLAALLVRPVQRLPSIALLMEGIVKFTPNSHPDYIAMKQFASGLNNLLVKINDRLKKNEERLSLLSLYHEISGAPPEMLSSSRSLVARLDVFELGTSSSGHTTCEPVTLFLLTDSLEVARPRKRHTGEPLAHALRAALAAVQGDVNEHNLEVSRDQVSSNLSDPNPATSGASSITHTNSSVGDGASNPNGVTSGGVTVTVTRTGSDASGTSLMNLGLIEGKQRCCYKHLQLLKLHEIKRVVNFDTASPDRAAFGLVVRASSEADDRMHAYCLAASFAASAAVATGRCPEPVESAVAAATVSGGISVSEKMATVADTSIQGANGSNSAHVATLQACVSEAKRSFLSRLCQLIVQVSCLANNPDELLVDVEPEELLGFDLEQVFNATAQALKSKKFSRQLTRNISVKTPRRPVTSSKWPFSLTPHTPAYGTNQQGFQRQPEELPAPPNPITSPRRSVIGSLLGHRGPSVPADRTSVTLDPSANCDLERFSSTPLRDSRKCAATRPPPTPTADQVAMAMLNLIRIPRSTAPQPSDLPLTHEPTPSLFDDYGDDYPEADSISMASSNFNDAFWPPYAKQSQGMVKDRVRRTFIPAVSSTTSLRSATLELGPTNNPVDSVTSLRSVRTSSQPPMARNSMSRPTALGRTSVLASGLGCDARVQRKSVCQTVLAGLKNFRRSIAGASNVLLHGSSTGSFASLARGSRATGCSRSANPSSFASPSPLSRSASVDAGAGASTMLESASPLASGGDIRLSVLNSTRPAPLTENEFEREADDERLPSSPFLTYHGLRLPPSISVPPNTSSSLHQSPRVDDRKSFSRSLIPGVVSCSQLIASKNSLLNQINDNSLNRNSASSCVNITSASPREGSPCSSQSSTTPRELQRPKKSDRETNNMVVGNQDKENIPFAMQVSGSTMSLTSWDSVFTLDGTDRISSGNVCSGGLKASTGSAVWETASHLGIITQDDSRRSFRLPLSAHEDSKKFGKKPRKHKFGVFPALFQKRSAVRPLEASPRENIDVNASANVATQPGTSSIKPTTSRRESLLRGIFLR</sequence>
<comment type="caution">
    <text evidence="4">The sequence shown here is derived from an EMBL/GenBank/DDBJ whole genome shotgun (WGS) entry which is preliminary data.</text>
</comment>
<dbReference type="Pfam" id="PF00621">
    <property type="entry name" value="RhoGEF"/>
    <property type="match status" value="1"/>
</dbReference>
<dbReference type="InterPro" id="IPR001357">
    <property type="entry name" value="BRCT_dom"/>
</dbReference>
<gene>
    <name evidence="4" type="ORF">CDAUBV1_LOCUS7867</name>
</gene>
<feature type="region of interest" description="Disordered" evidence="1">
    <location>
        <begin position="480"/>
        <end position="548"/>
    </location>
</feature>
<dbReference type="PANTHER" id="PTHR16777:SF2">
    <property type="entry name" value="PROTEIN ECT2"/>
    <property type="match status" value="1"/>
</dbReference>
<dbReference type="GO" id="GO:0007399">
    <property type="term" value="P:nervous system development"/>
    <property type="evidence" value="ECO:0007669"/>
    <property type="project" value="TreeGrafter"/>
</dbReference>
<dbReference type="SUPFAM" id="SSF48065">
    <property type="entry name" value="DBL homology domain (DH-domain)"/>
    <property type="match status" value="1"/>
</dbReference>
<feature type="compositionally biased region" description="Polar residues" evidence="1">
    <location>
        <begin position="487"/>
        <end position="502"/>
    </location>
</feature>
<evidence type="ECO:0008006" key="6">
    <source>
        <dbReference type="Google" id="ProtNLM"/>
    </source>
</evidence>
<feature type="compositionally biased region" description="Polar residues" evidence="1">
    <location>
        <begin position="316"/>
        <end position="334"/>
    </location>
</feature>
<feature type="compositionally biased region" description="Basic and acidic residues" evidence="1">
    <location>
        <begin position="1457"/>
        <end position="1467"/>
    </location>
</feature>
<dbReference type="Pfam" id="PF21242">
    <property type="entry name" value="ECT2_PH"/>
    <property type="match status" value="1"/>
</dbReference>
<evidence type="ECO:0000259" key="2">
    <source>
        <dbReference type="PROSITE" id="PS50010"/>
    </source>
</evidence>
<dbReference type="GO" id="GO:0005938">
    <property type="term" value="C:cell cortex"/>
    <property type="evidence" value="ECO:0007669"/>
    <property type="project" value="TreeGrafter"/>
</dbReference>
<dbReference type="SUPFAM" id="SSF52113">
    <property type="entry name" value="BRCT domain"/>
    <property type="match status" value="1"/>
</dbReference>
<feature type="domain" description="BRCT" evidence="3">
    <location>
        <begin position="36"/>
        <end position="174"/>
    </location>
</feature>
<proteinExistence type="predicted"/>
<dbReference type="GO" id="GO:0000281">
    <property type="term" value="P:mitotic cytokinesis"/>
    <property type="evidence" value="ECO:0007669"/>
    <property type="project" value="TreeGrafter"/>
</dbReference>
<accession>A0AAV2TDJ3</accession>
<feature type="compositionally biased region" description="Low complexity" evidence="1">
    <location>
        <begin position="1307"/>
        <end position="1318"/>
    </location>
</feature>
<feature type="compositionally biased region" description="Basic and acidic residues" evidence="1">
    <location>
        <begin position="1568"/>
        <end position="1579"/>
    </location>
</feature>
<evidence type="ECO:0000313" key="4">
    <source>
        <dbReference type="EMBL" id="CAL5134493.1"/>
    </source>
</evidence>
<dbReference type="PROSITE" id="PS50010">
    <property type="entry name" value="DH_2"/>
    <property type="match status" value="1"/>
</dbReference>
<feature type="region of interest" description="Disordered" evidence="1">
    <location>
        <begin position="1394"/>
        <end position="1418"/>
    </location>
</feature>
<evidence type="ECO:0000313" key="5">
    <source>
        <dbReference type="Proteomes" id="UP001497525"/>
    </source>
</evidence>
<dbReference type="InterPro" id="IPR000219">
    <property type="entry name" value="DH_dom"/>
</dbReference>
<dbReference type="InterPro" id="IPR026817">
    <property type="entry name" value="Ect2"/>
</dbReference>
<feature type="compositionally biased region" description="Polar residues" evidence="1">
    <location>
        <begin position="524"/>
        <end position="548"/>
    </location>
</feature>
<evidence type="ECO:0000256" key="1">
    <source>
        <dbReference type="SAM" id="MobiDB-lite"/>
    </source>
</evidence>
<dbReference type="Proteomes" id="UP001497525">
    <property type="component" value="Unassembled WGS sequence"/>
</dbReference>
<feature type="domain" description="DH" evidence="2">
    <location>
        <begin position="558"/>
        <end position="747"/>
    </location>
</feature>
<reference evidence="4" key="1">
    <citation type="submission" date="2024-06" db="EMBL/GenBank/DDBJ databases">
        <authorList>
            <person name="Liu X."/>
            <person name="Lenzi L."/>
            <person name="Haldenby T S."/>
            <person name="Uol C."/>
        </authorList>
    </citation>
    <scope>NUCLEOTIDE SEQUENCE</scope>
</reference>